<keyword evidence="3" id="KW-1185">Reference proteome</keyword>
<dbReference type="InterPro" id="IPR051094">
    <property type="entry name" value="Diverse_Catalytic_Enzymes"/>
</dbReference>
<dbReference type="CDD" id="cd00077">
    <property type="entry name" value="HDc"/>
    <property type="match status" value="1"/>
</dbReference>
<evidence type="ECO:0000259" key="1">
    <source>
        <dbReference type="Pfam" id="PF01966"/>
    </source>
</evidence>
<dbReference type="RefSeq" id="WP_191157523.1">
    <property type="nucleotide sequence ID" value="NZ_JACWUN010000019.1"/>
</dbReference>
<evidence type="ECO:0000313" key="2">
    <source>
        <dbReference type="EMBL" id="MBD1401679.1"/>
    </source>
</evidence>
<dbReference type="AlphaFoldDB" id="A0A8J6R6R5"/>
<dbReference type="InterPro" id="IPR006675">
    <property type="entry name" value="HDIG_dom"/>
</dbReference>
<dbReference type="Gene3D" id="1.10.3210.10">
    <property type="entry name" value="Hypothetical protein af1432"/>
    <property type="match status" value="1"/>
</dbReference>
<dbReference type="Proteomes" id="UP000632828">
    <property type="component" value="Unassembled WGS sequence"/>
</dbReference>
<dbReference type="InterPro" id="IPR006674">
    <property type="entry name" value="HD_domain"/>
</dbReference>
<dbReference type="Pfam" id="PF01966">
    <property type="entry name" value="HD"/>
    <property type="match status" value="1"/>
</dbReference>
<dbReference type="EMBL" id="JACWUN010000019">
    <property type="protein sequence ID" value="MBD1401679.1"/>
    <property type="molecule type" value="Genomic_DNA"/>
</dbReference>
<dbReference type="SUPFAM" id="SSF109604">
    <property type="entry name" value="HD-domain/PDEase-like"/>
    <property type="match status" value="1"/>
</dbReference>
<organism evidence="2 3">
    <name type="scientific">Pelovirga terrestris</name>
    <dbReference type="NCBI Taxonomy" id="2771352"/>
    <lineage>
        <taxon>Bacteria</taxon>
        <taxon>Pseudomonadati</taxon>
        <taxon>Thermodesulfobacteriota</taxon>
        <taxon>Desulfuromonadia</taxon>
        <taxon>Geobacterales</taxon>
        <taxon>Geobacteraceae</taxon>
        <taxon>Pelovirga</taxon>
    </lineage>
</organism>
<sequence>METRLKPADLIDRYYLSNLTARTILLDHSRRVSRRALKIARSLCRRGQNPDLQFIAEAAMLHDIGMIFTNAPDIGCHGEVPYLQHGIIGARLLEGLGLPAHARVCERHTGVGLTAAEIEQANLPLPRRNLLPETLEEKIICYADLFYSKDPDKSNLVKSIDKVRKQLKGFGRDKVIVFDRWLADFEPEEGC</sequence>
<protein>
    <submittedName>
        <fullName evidence="2">HD domain-containing protein</fullName>
    </submittedName>
</protein>
<dbReference type="PANTHER" id="PTHR35795:SF1">
    <property type="entry name" value="BIS(5'-NUCLEOSYL)-TETRAPHOSPHATASE, SYMMETRICAL"/>
    <property type="match status" value="1"/>
</dbReference>
<dbReference type="InterPro" id="IPR003607">
    <property type="entry name" value="HD/PDEase_dom"/>
</dbReference>
<reference evidence="2" key="1">
    <citation type="submission" date="2020-09" db="EMBL/GenBank/DDBJ databases">
        <title>Pelobacter alkaliphilus sp. nov., a novel anaerobic arsenate-reducing bacterium from terrestrial mud volcano.</title>
        <authorList>
            <person name="Khomyakova M.A."/>
            <person name="Merkel A.Y."/>
            <person name="Slobodkin A.I."/>
        </authorList>
    </citation>
    <scope>NUCLEOTIDE SEQUENCE</scope>
    <source>
        <strain evidence="2">M08fum</strain>
    </source>
</reference>
<proteinExistence type="predicted"/>
<dbReference type="PANTHER" id="PTHR35795">
    <property type="entry name" value="SLR1885 PROTEIN"/>
    <property type="match status" value="1"/>
</dbReference>
<accession>A0A8J6R6R5</accession>
<comment type="caution">
    <text evidence="2">The sequence shown here is derived from an EMBL/GenBank/DDBJ whole genome shotgun (WGS) entry which is preliminary data.</text>
</comment>
<evidence type="ECO:0000313" key="3">
    <source>
        <dbReference type="Proteomes" id="UP000632828"/>
    </source>
</evidence>
<name>A0A8J6R6R5_9BACT</name>
<dbReference type="NCBIfam" id="TIGR00277">
    <property type="entry name" value="HDIG"/>
    <property type="match status" value="1"/>
</dbReference>
<feature type="domain" description="HD" evidence="1">
    <location>
        <begin position="26"/>
        <end position="145"/>
    </location>
</feature>
<gene>
    <name evidence="2" type="ORF">ICT70_13515</name>
</gene>